<evidence type="ECO:0000256" key="3">
    <source>
        <dbReference type="ARBA" id="ARBA00022692"/>
    </source>
</evidence>
<evidence type="ECO:0000313" key="8">
    <source>
        <dbReference type="Proteomes" id="UP000014977"/>
    </source>
</evidence>
<dbReference type="GO" id="GO:0005886">
    <property type="term" value="C:plasma membrane"/>
    <property type="evidence" value="ECO:0007669"/>
    <property type="project" value="UniProtKB-SubCell"/>
</dbReference>
<dbReference type="PATRIC" id="fig|1121405.3.peg.3490"/>
<keyword evidence="2" id="KW-1003">Cell membrane</keyword>
<accession>S7THE8</accession>
<sequence length="402" mass="44778">MTNKLQEIKQSIVVAVWFMFLTFPIMVIRVNPIQGVIQWRWENMAAVGAGSFGLSFLWRYLMRKREQGQKAAEEGRETRSFSRRLMEDRRIYLPALAAVALGAMVFPFAFSSYQVNIMTTALIYVVLGLGLNIVVGLAGLLDLGYVAFYAVGAYTYALLNHHFGLGFWTVLPIGALMGAIFGILLGFPVLRLRGDYLAIVTLGFGEIIRLILENWNEFSFGPSGIANIPRPGFFGVDMSLEAATIYIYFLMIAMTIFTIFVVNRLQNSRIGRAWIALREDEIACQAMGIDKTRTKLTAFALGATWAGMVGVIFAAKTTFINPASFTFLESAIILSIVVLGGMGSIIGVIIGAFILILLPEYLRAFSDYRMLMFGAIMVIMMVFRPQGIISGIRRTYQFKARE</sequence>
<dbReference type="PANTHER" id="PTHR30482:SF20">
    <property type="entry name" value="HIGH-AFFINITY BRANCHED-CHAIN AMINO ACID TRANSPORT SYSTEM PERMEASE PROTEIN LIVM"/>
    <property type="match status" value="1"/>
</dbReference>
<comment type="subcellular location">
    <subcellularLocation>
        <location evidence="1">Cell membrane</location>
        <topology evidence="1">Multi-pass membrane protein</topology>
    </subcellularLocation>
</comment>
<dbReference type="CDD" id="cd06581">
    <property type="entry name" value="TM_PBP1_LivM_like"/>
    <property type="match status" value="1"/>
</dbReference>
<dbReference type="OrthoDB" id="9780757at2"/>
<evidence type="ECO:0000256" key="5">
    <source>
        <dbReference type="ARBA" id="ARBA00023136"/>
    </source>
</evidence>
<comment type="caution">
    <text evidence="7">The sequence shown here is derived from an EMBL/GenBank/DDBJ whole genome shotgun (WGS) entry which is preliminary data.</text>
</comment>
<keyword evidence="8" id="KW-1185">Reference proteome</keyword>
<feature type="transmembrane region" description="Helical" evidence="6">
    <location>
        <begin position="331"/>
        <end position="358"/>
    </location>
</feature>
<dbReference type="RefSeq" id="WP_020877866.1">
    <property type="nucleotide sequence ID" value="NZ_ATHJ01000105.1"/>
</dbReference>
<evidence type="ECO:0000256" key="1">
    <source>
        <dbReference type="ARBA" id="ARBA00004651"/>
    </source>
</evidence>
<feature type="transmembrane region" description="Helical" evidence="6">
    <location>
        <begin position="296"/>
        <end position="319"/>
    </location>
</feature>
<feature type="transmembrane region" description="Helical" evidence="6">
    <location>
        <begin position="116"/>
        <end position="135"/>
    </location>
</feature>
<reference evidence="7 8" key="1">
    <citation type="journal article" date="2013" name="Genome Announc.">
        <title>Draft genome sequences for three mercury-methylating, sulfate-reducing bacteria.</title>
        <authorList>
            <person name="Brown S.D."/>
            <person name="Hurt R.A.Jr."/>
            <person name="Gilmour C.C."/>
            <person name="Elias D.A."/>
        </authorList>
    </citation>
    <scope>NUCLEOTIDE SEQUENCE [LARGE SCALE GENOMIC DNA]</scope>
    <source>
        <strain evidence="7 8">DSM 2059</strain>
    </source>
</reference>
<evidence type="ECO:0000313" key="7">
    <source>
        <dbReference type="EMBL" id="EPR36050.1"/>
    </source>
</evidence>
<feature type="transmembrane region" description="Helical" evidence="6">
    <location>
        <begin position="12"/>
        <end position="31"/>
    </location>
</feature>
<feature type="transmembrane region" description="Helical" evidence="6">
    <location>
        <begin position="194"/>
        <end position="212"/>
    </location>
</feature>
<gene>
    <name evidence="7" type="ORF">dsmv_0755</name>
</gene>
<organism evidence="7 8">
    <name type="scientific">Desulfococcus multivorans DSM 2059</name>
    <dbReference type="NCBI Taxonomy" id="1121405"/>
    <lineage>
        <taxon>Bacteria</taxon>
        <taxon>Pseudomonadati</taxon>
        <taxon>Thermodesulfobacteriota</taxon>
        <taxon>Desulfobacteria</taxon>
        <taxon>Desulfobacterales</taxon>
        <taxon>Desulfococcaceae</taxon>
        <taxon>Desulfococcus</taxon>
    </lineage>
</organism>
<feature type="transmembrane region" description="Helical" evidence="6">
    <location>
        <begin position="91"/>
        <end position="110"/>
    </location>
</feature>
<feature type="transmembrane region" description="Helical" evidence="6">
    <location>
        <begin position="370"/>
        <end position="392"/>
    </location>
</feature>
<dbReference type="InterPro" id="IPR001851">
    <property type="entry name" value="ABC_transp_permease"/>
</dbReference>
<dbReference type="GO" id="GO:0015658">
    <property type="term" value="F:branched-chain amino acid transmembrane transporter activity"/>
    <property type="evidence" value="ECO:0007669"/>
    <property type="project" value="InterPro"/>
</dbReference>
<dbReference type="STRING" id="897.B2D07_16445"/>
<dbReference type="Pfam" id="PF02653">
    <property type="entry name" value="BPD_transp_2"/>
    <property type="match status" value="1"/>
</dbReference>
<keyword evidence="4 6" id="KW-1133">Transmembrane helix</keyword>
<feature type="transmembrane region" description="Helical" evidence="6">
    <location>
        <begin position="43"/>
        <end position="61"/>
    </location>
</feature>
<dbReference type="InterPro" id="IPR043428">
    <property type="entry name" value="LivM-like"/>
</dbReference>
<evidence type="ECO:0000256" key="2">
    <source>
        <dbReference type="ARBA" id="ARBA00022475"/>
    </source>
</evidence>
<feature type="transmembrane region" description="Helical" evidence="6">
    <location>
        <begin position="165"/>
        <end position="187"/>
    </location>
</feature>
<evidence type="ECO:0000256" key="4">
    <source>
        <dbReference type="ARBA" id="ARBA00022989"/>
    </source>
</evidence>
<dbReference type="PANTHER" id="PTHR30482">
    <property type="entry name" value="HIGH-AFFINITY BRANCHED-CHAIN AMINO ACID TRANSPORT SYSTEM PERMEASE"/>
    <property type="match status" value="1"/>
</dbReference>
<protein>
    <submittedName>
        <fullName evidence="7">ABC-type transporter, integral membrane subunit</fullName>
    </submittedName>
</protein>
<feature type="transmembrane region" description="Helical" evidence="6">
    <location>
        <begin position="140"/>
        <end position="159"/>
    </location>
</feature>
<dbReference type="AlphaFoldDB" id="S7THE8"/>
<evidence type="ECO:0000256" key="6">
    <source>
        <dbReference type="SAM" id="Phobius"/>
    </source>
</evidence>
<dbReference type="eggNOG" id="COG4177">
    <property type="taxonomic scope" value="Bacteria"/>
</dbReference>
<dbReference type="EMBL" id="ATHJ01000105">
    <property type="protein sequence ID" value="EPR36050.1"/>
    <property type="molecule type" value="Genomic_DNA"/>
</dbReference>
<proteinExistence type="predicted"/>
<name>S7THE8_DESML</name>
<dbReference type="Proteomes" id="UP000014977">
    <property type="component" value="Unassembled WGS sequence"/>
</dbReference>
<keyword evidence="5 6" id="KW-0472">Membrane</keyword>
<feature type="transmembrane region" description="Helical" evidence="6">
    <location>
        <begin position="243"/>
        <end position="262"/>
    </location>
</feature>
<keyword evidence="3 6" id="KW-0812">Transmembrane</keyword>